<dbReference type="AlphaFoldDB" id="A0A4Z1I379"/>
<name>A0A4Z1I379_9HELO</name>
<evidence type="ECO:0000313" key="2">
    <source>
        <dbReference type="EMBL" id="TGO55786.1"/>
    </source>
</evidence>
<reference evidence="2 3" key="1">
    <citation type="submission" date="2017-12" db="EMBL/GenBank/DDBJ databases">
        <title>Comparative genomics of Botrytis spp.</title>
        <authorList>
            <person name="Valero-Jimenez C.A."/>
            <person name="Tapia P."/>
            <person name="Veloso J."/>
            <person name="Silva-Moreno E."/>
            <person name="Staats M."/>
            <person name="Valdes J.H."/>
            <person name="Van Kan J.A.L."/>
        </authorList>
    </citation>
    <scope>NUCLEOTIDE SEQUENCE [LARGE SCALE GENOMIC DNA]</scope>
    <source>
        <strain evidence="2 3">MUCL2120</strain>
    </source>
</reference>
<dbReference type="Pfam" id="PF20150">
    <property type="entry name" value="2EXR"/>
    <property type="match status" value="1"/>
</dbReference>
<protein>
    <recommendedName>
        <fullName evidence="1">2EXR domain-containing protein</fullName>
    </recommendedName>
</protein>
<dbReference type="OrthoDB" id="3561344at2759"/>
<keyword evidence="3" id="KW-1185">Reference proteome</keyword>
<evidence type="ECO:0000259" key="1">
    <source>
        <dbReference type="Pfam" id="PF20150"/>
    </source>
</evidence>
<dbReference type="InterPro" id="IPR045518">
    <property type="entry name" value="2EXR"/>
</dbReference>
<organism evidence="2 3">
    <name type="scientific">Botryotinia narcissicola</name>
    <dbReference type="NCBI Taxonomy" id="278944"/>
    <lineage>
        <taxon>Eukaryota</taxon>
        <taxon>Fungi</taxon>
        <taxon>Dikarya</taxon>
        <taxon>Ascomycota</taxon>
        <taxon>Pezizomycotina</taxon>
        <taxon>Leotiomycetes</taxon>
        <taxon>Helotiales</taxon>
        <taxon>Sclerotiniaceae</taxon>
        <taxon>Botryotinia</taxon>
    </lineage>
</organism>
<proteinExistence type="predicted"/>
<dbReference type="Proteomes" id="UP000297452">
    <property type="component" value="Unassembled WGS sequence"/>
</dbReference>
<comment type="caution">
    <text evidence="2">The sequence shown here is derived from an EMBL/GenBank/DDBJ whole genome shotgun (WGS) entry which is preliminary data.</text>
</comment>
<dbReference type="EMBL" id="PQXJ01000237">
    <property type="protein sequence ID" value="TGO55786.1"/>
    <property type="molecule type" value="Genomic_DNA"/>
</dbReference>
<gene>
    <name evidence="2" type="ORF">BOTNAR_0237g00020</name>
</gene>
<sequence length="241" mass="27125">MDPPDINAAMDAPSVPVLSSLVNFYKDIYRLNTISNTMTPSDVNNMINACSVQVASSFPKFSLLPKEIQLKIWFQALPEGKMVYATKHGIFPSSKPHALHDASFDSREVFLKHYKRICAHTEGCIYARCNKAPVFYSPSEDTIICHADSTRTIGLYISGDGLLCPELICRKERRMVFAELRHMGILASRYLYGPSDYVAYRDDAFDRTMMLKDENMSLYAELFATFPILESFSFVIGSGAV</sequence>
<accession>A0A4Z1I379</accession>
<evidence type="ECO:0000313" key="3">
    <source>
        <dbReference type="Proteomes" id="UP000297452"/>
    </source>
</evidence>
<feature type="domain" description="2EXR" evidence="1">
    <location>
        <begin position="58"/>
        <end position="143"/>
    </location>
</feature>